<comment type="similarity">
    <text evidence="1">Belongs to the barstar family.</text>
</comment>
<evidence type="ECO:0000256" key="1">
    <source>
        <dbReference type="ARBA" id="ARBA00006845"/>
    </source>
</evidence>
<evidence type="ECO:0000313" key="4">
    <source>
        <dbReference type="Proteomes" id="UP000664317"/>
    </source>
</evidence>
<evidence type="ECO:0000313" key="3">
    <source>
        <dbReference type="EMBL" id="MBN7813003.1"/>
    </source>
</evidence>
<protein>
    <submittedName>
        <fullName evidence="3">Barstar family protein</fullName>
    </submittedName>
</protein>
<accession>A0ABS3C7K8</accession>
<evidence type="ECO:0000259" key="2">
    <source>
        <dbReference type="Pfam" id="PF01337"/>
    </source>
</evidence>
<sequence length="178" mass="20978">MDYPTKQSKMGVFKRKGRTDPTGLDWHILQNGWTSLYFRTNVLDDDLKWFESENYVTINFDCRTWNDETVMHSLFKDKFAFPDHYGENFNALRDSLSDLSIIKTGLVVSFRHMDSIKKQTAHAVLDIFADASRRHMLFGNRLITLAQVDDPYFEIEPVGQTKVIWNGQEWFNSRRIEE</sequence>
<dbReference type="InterPro" id="IPR035905">
    <property type="entry name" value="Barstar-like_sf"/>
</dbReference>
<gene>
    <name evidence="3" type="ORF">J0A68_18750</name>
</gene>
<dbReference type="Pfam" id="PF01337">
    <property type="entry name" value="Barstar"/>
    <property type="match status" value="1"/>
</dbReference>
<dbReference type="SUPFAM" id="SSF52038">
    <property type="entry name" value="Barstar-related"/>
    <property type="match status" value="1"/>
</dbReference>
<name>A0ABS3C7K8_9BACT</name>
<dbReference type="Proteomes" id="UP000664317">
    <property type="component" value="Unassembled WGS sequence"/>
</dbReference>
<comment type="caution">
    <text evidence="3">The sequence shown here is derived from an EMBL/GenBank/DDBJ whole genome shotgun (WGS) entry which is preliminary data.</text>
</comment>
<dbReference type="EMBL" id="JAFKCT010000009">
    <property type="protein sequence ID" value="MBN7813003.1"/>
    <property type="molecule type" value="Genomic_DNA"/>
</dbReference>
<dbReference type="Gene3D" id="3.30.370.10">
    <property type="entry name" value="Barstar-like"/>
    <property type="match status" value="1"/>
</dbReference>
<reference evidence="3 4" key="1">
    <citation type="submission" date="2021-03" db="EMBL/GenBank/DDBJ databases">
        <title>novel species isolated from a fishpond in China.</title>
        <authorList>
            <person name="Lu H."/>
            <person name="Cai Z."/>
        </authorList>
    </citation>
    <scope>NUCLEOTIDE SEQUENCE [LARGE SCALE GENOMIC DNA]</scope>
    <source>
        <strain evidence="3 4">H41</strain>
    </source>
</reference>
<keyword evidence="4" id="KW-1185">Reference proteome</keyword>
<dbReference type="InterPro" id="IPR000468">
    <property type="entry name" value="Barstar"/>
</dbReference>
<dbReference type="RefSeq" id="WP_206579773.1">
    <property type="nucleotide sequence ID" value="NZ_JAFKCT010000009.1"/>
</dbReference>
<feature type="domain" description="Barstar (barnase inhibitor)" evidence="2">
    <location>
        <begin position="57"/>
        <end position="134"/>
    </location>
</feature>
<proteinExistence type="inferred from homology"/>
<organism evidence="3 4">
    <name type="scientific">Algoriphagus oliviformis</name>
    <dbReference type="NCBI Taxonomy" id="2811231"/>
    <lineage>
        <taxon>Bacteria</taxon>
        <taxon>Pseudomonadati</taxon>
        <taxon>Bacteroidota</taxon>
        <taxon>Cytophagia</taxon>
        <taxon>Cytophagales</taxon>
        <taxon>Cyclobacteriaceae</taxon>
        <taxon>Algoriphagus</taxon>
    </lineage>
</organism>